<dbReference type="InterPro" id="IPR051059">
    <property type="entry name" value="VerF-like"/>
</dbReference>
<reference evidence="10 11" key="1">
    <citation type="submission" date="2017-05" db="EMBL/GenBank/DDBJ databases">
        <title>Genome sequence for an aflatoxigenic pathogen of Argentinian peanut, Aspergillus arachidicola.</title>
        <authorList>
            <person name="Moore G."/>
            <person name="Beltz S.B."/>
            <person name="Mack B.M."/>
        </authorList>
    </citation>
    <scope>NUCLEOTIDE SEQUENCE [LARGE SCALE GENOMIC DNA]</scope>
    <source>
        <strain evidence="10 11">CBS 117610</strain>
    </source>
</reference>
<dbReference type="GO" id="GO:0000981">
    <property type="term" value="F:DNA-binding transcription factor activity, RNA polymerase II-specific"/>
    <property type="evidence" value="ECO:0007669"/>
    <property type="project" value="InterPro"/>
</dbReference>
<dbReference type="EMBL" id="NEXV01000327">
    <property type="protein sequence ID" value="PIG85406.1"/>
    <property type="molecule type" value="Genomic_DNA"/>
</dbReference>
<sequence>MRDDIFSRTRLNVRFAIDVLPGSKSVQCTQHGRGMRGVESAHGHRDLLWTERMDGEGIEADMMTWIMNGAKYTIVIRSVNMSAPITRINSFNPVAQFERAITAARESPNVTERLRAEPVCGEELIAPWGARVGAAKFSSPVAPGVQPPDCPSRALIYIQVFFEKFHSTWPFLHRATFDPDHEPALLLQSVMMMGLWLTGKEDARMAATDLHSKLLVSIHQQRVSLPWDVIPPHLRSDYAPASIVPREHMLNGVFQGLGWGVGGGACRGVKSSDLLPCCQIQPLTNRGQDKWEAPSQHNAEPPSPWPMATYQGILLQIIFALLQGNQGLDLQLTHELPTLPLQLLKALVRTCLERQMFFYPSIVAQFKNTLPDVYIWVGVEEVKRFALSLYKVCRSCRVPGIGASSQGRSLLSLANLQFAPPDSDELWHASSDLASRLAEDRSAYCERNSDARWISQTASMLQPDGGFCWF</sequence>
<dbReference type="GO" id="GO:0000978">
    <property type="term" value="F:RNA polymerase II cis-regulatory region sequence-specific DNA binding"/>
    <property type="evidence" value="ECO:0007669"/>
    <property type="project" value="InterPro"/>
</dbReference>
<dbReference type="STRING" id="656916.A0A2G7FXS8"/>
<keyword evidence="4" id="KW-0863">Zinc-finger</keyword>
<dbReference type="Proteomes" id="UP000231358">
    <property type="component" value="Unassembled WGS sequence"/>
</dbReference>
<dbReference type="GO" id="GO:0005634">
    <property type="term" value="C:nucleus"/>
    <property type="evidence" value="ECO:0007669"/>
    <property type="project" value="UniProtKB-SubCell"/>
</dbReference>
<evidence type="ECO:0000256" key="4">
    <source>
        <dbReference type="ARBA" id="ARBA00022771"/>
    </source>
</evidence>
<dbReference type="Pfam" id="PF04082">
    <property type="entry name" value="Fungal_trans"/>
    <property type="match status" value="1"/>
</dbReference>
<keyword evidence="8" id="KW-0539">Nucleus</keyword>
<keyword evidence="7" id="KW-0804">Transcription</keyword>
<evidence type="ECO:0000259" key="9">
    <source>
        <dbReference type="Pfam" id="PF04082"/>
    </source>
</evidence>
<dbReference type="GO" id="GO:0000785">
    <property type="term" value="C:chromatin"/>
    <property type="evidence" value="ECO:0007669"/>
    <property type="project" value="TreeGrafter"/>
</dbReference>
<feature type="domain" description="Xylanolytic transcriptional activator regulatory" evidence="9">
    <location>
        <begin position="158"/>
        <end position="213"/>
    </location>
</feature>
<evidence type="ECO:0000256" key="1">
    <source>
        <dbReference type="ARBA" id="ARBA00004123"/>
    </source>
</evidence>
<evidence type="ECO:0000256" key="7">
    <source>
        <dbReference type="ARBA" id="ARBA00023163"/>
    </source>
</evidence>
<comment type="subcellular location">
    <subcellularLocation>
        <location evidence="1">Nucleus</location>
    </subcellularLocation>
</comment>
<proteinExistence type="predicted"/>
<evidence type="ECO:0000313" key="11">
    <source>
        <dbReference type="Proteomes" id="UP000231358"/>
    </source>
</evidence>
<dbReference type="GO" id="GO:0008270">
    <property type="term" value="F:zinc ion binding"/>
    <property type="evidence" value="ECO:0007669"/>
    <property type="project" value="UniProtKB-KW"/>
</dbReference>
<keyword evidence="6" id="KW-0805">Transcription regulation</keyword>
<gene>
    <name evidence="10" type="ORF">AARAC_011788</name>
</gene>
<accession>A0A2G7FXS8</accession>
<dbReference type="GO" id="GO:0006351">
    <property type="term" value="P:DNA-templated transcription"/>
    <property type="evidence" value="ECO:0007669"/>
    <property type="project" value="InterPro"/>
</dbReference>
<dbReference type="PANTHER" id="PTHR40626">
    <property type="entry name" value="MIP31509P"/>
    <property type="match status" value="1"/>
</dbReference>
<evidence type="ECO:0000256" key="3">
    <source>
        <dbReference type="ARBA" id="ARBA00022737"/>
    </source>
</evidence>
<evidence type="ECO:0000256" key="2">
    <source>
        <dbReference type="ARBA" id="ARBA00022723"/>
    </source>
</evidence>
<evidence type="ECO:0000256" key="5">
    <source>
        <dbReference type="ARBA" id="ARBA00022833"/>
    </source>
</evidence>
<evidence type="ECO:0000313" key="10">
    <source>
        <dbReference type="EMBL" id="PIG85406.1"/>
    </source>
</evidence>
<evidence type="ECO:0000256" key="8">
    <source>
        <dbReference type="ARBA" id="ARBA00023242"/>
    </source>
</evidence>
<keyword evidence="3" id="KW-0677">Repeat</keyword>
<keyword evidence="5" id="KW-0862">Zinc</keyword>
<organism evidence="10 11">
    <name type="scientific">Aspergillus arachidicola</name>
    <dbReference type="NCBI Taxonomy" id="656916"/>
    <lineage>
        <taxon>Eukaryota</taxon>
        <taxon>Fungi</taxon>
        <taxon>Dikarya</taxon>
        <taxon>Ascomycota</taxon>
        <taxon>Pezizomycotina</taxon>
        <taxon>Eurotiomycetes</taxon>
        <taxon>Eurotiomycetidae</taxon>
        <taxon>Eurotiales</taxon>
        <taxon>Aspergillaceae</taxon>
        <taxon>Aspergillus</taxon>
        <taxon>Aspergillus subgen. Circumdati</taxon>
    </lineage>
</organism>
<keyword evidence="2" id="KW-0479">Metal-binding</keyword>
<protein>
    <submittedName>
        <fullName evidence="10">Putative C6 and C2H2 transcription factor</fullName>
    </submittedName>
</protein>
<dbReference type="CDD" id="cd12148">
    <property type="entry name" value="fungal_TF_MHR"/>
    <property type="match status" value="1"/>
</dbReference>
<name>A0A2G7FXS8_9EURO</name>
<dbReference type="InterPro" id="IPR007219">
    <property type="entry name" value="XnlR_reg_dom"/>
</dbReference>
<keyword evidence="11" id="KW-1185">Reference proteome</keyword>
<dbReference type="AlphaFoldDB" id="A0A2G7FXS8"/>
<comment type="caution">
    <text evidence="10">The sequence shown here is derived from an EMBL/GenBank/DDBJ whole genome shotgun (WGS) entry which is preliminary data.</text>
</comment>
<evidence type="ECO:0000256" key="6">
    <source>
        <dbReference type="ARBA" id="ARBA00023015"/>
    </source>
</evidence>
<dbReference type="PANTHER" id="PTHR40626:SF36">
    <property type="entry name" value="TRANSCRIPTION FACTOR WITH C2H2 AND ZN(2)-CYS(6) DNA BINDING DOMAIN (EUROFUNG)"/>
    <property type="match status" value="1"/>
</dbReference>